<feature type="transmembrane region" description="Helical" evidence="1">
    <location>
        <begin position="97"/>
        <end position="116"/>
    </location>
</feature>
<evidence type="ECO:0000256" key="1">
    <source>
        <dbReference type="SAM" id="Phobius"/>
    </source>
</evidence>
<keyword evidence="1" id="KW-1133">Transmembrane helix</keyword>
<name>A0A317PJ01_9HYPH</name>
<keyword evidence="1" id="KW-0472">Membrane</keyword>
<feature type="transmembrane region" description="Helical" evidence="1">
    <location>
        <begin position="44"/>
        <end position="61"/>
    </location>
</feature>
<comment type="caution">
    <text evidence="2">The sequence shown here is derived from an EMBL/GenBank/DDBJ whole genome shotgun (WGS) entry which is preliminary data.</text>
</comment>
<keyword evidence="1" id="KW-0812">Transmembrane</keyword>
<gene>
    <name evidence="2" type="ORF">DFR52_106100</name>
</gene>
<organism evidence="2 3">
    <name type="scientific">Hoeflea marina</name>
    <dbReference type="NCBI Taxonomy" id="274592"/>
    <lineage>
        <taxon>Bacteria</taxon>
        <taxon>Pseudomonadati</taxon>
        <taxon>Pseudomonadota</taxon>
        <taxon>Alphaproteobacteria</taxon>
        <taxon>Hyphomicrobiales</taxon>
        <taxon>Rhizobiaceae</taxon>
        <taxon>Hoeflea</taxon>
    </lineage>
</organism>
<accession>A0A317PJ01</accession>
<evidence type="ECO:0000313" key="2">
    <source>
        <dbReference type="EMBL" id="PWV97577.1"/>
    </source>
</evidence>
<evidence type="ECO:0008006" key="4">
    <source>
        <dbReference type="Google" id="ProtNLM"/>
    </source>
</evidence>
<protein>
    <recommendedName>
        <fullName evidence="4">DUF2306 domain-containing protein</fullName>
    </recommendedName>
</protein>
<feature type="transmembrane region" description="Helical" evidence="1">
    <location>
        <begin position="12"/>
        <end position="32"/>
    </location>
</feature>
<sequence>MAMSFGLTAFTLFHVLLSLVAIVSGLAVLAHWLRANTMSRWTGFFLWTTIATTLTGFLFPFKGFTPAIGVGLISTIILAVALVALYRFHLSGGWRTIFIATSVAALYFNCFVLVVQSFLKVPFLHALAPNGSEPPFAIVQAIVLIGALAAGYLAVRRFRPAIA</sequence>
<dbReference type="AlphaFoldDB" id="A0A317PJ01"/>
<evidence type="ECO:0000313" key="3">
    <source>
        <dbReference type="Proteomes" id="UP000246352"/>
    </source>
</evidence>
<proteinExistence type="predicted"/>
<feature type="transmembrane region" description="Helical" evidence="1">
    <location>
        <begin position="136"/>
        <end position="155"/>
    </location>
</feature>
<dbReference type="Proteomes" id="UP000246352">
    <property type="component" value="Unassembled WGS sequence"/>
</dbReference>
<feature type="transmembrane region" description="Helical" evidence="1">
    <location>
        <begin position="67"/>
        <end position="85"/>
    </location>
</feature>
<reference evidence="2 3" key="1">
    <citation type="submission" date="2018-05" db="EMBL/GenBank/DDBJ databases">
        <title>Genomic Encyclopedia of Type Strains, Phase IV (KMG-IV): sequencing the most valuable type-strain genomes for metagenomic binning, comparative biology and taxonomic classification.</title>
        <authorList>
            <person name="Goeker M."/>
        </authorList>
    </citation>
    <scope>NUCLEOTIDE SEQUENCE [LARGE SCALE GENOMIC DNA]</scope>
    <source>
        <strain evidence="2 3">DSM 16791</strain>
    </source>
</reference>
<keyword evidence="3" id="KW-1185">Reference proteome</keyword>
<dbReference type="EMBL" id="QGTR01000006">
    <property type="protein sequence ID" value="PWV97577.1"/>
    <property type="molecule type" value="Genomic_DNA"/>
</dbReference>